<comment type="caution">
    <text evidence="1">The sequence shown here is derived from an EMBL/GenBank/DDBJ whole genome shotgun (WGS) entry which is preliminary data.</text>
</comment>
<evidence type="ECO:0000313" key="1">
    <source>
        <dbReference type="EMBL" id="KAF5694821.1"/>
    </source>
</evidence>
<keyword evidence="2" id="KW-1185">Reference proteome</keyword>
<proteinExistence type="predicted"/>
<evidence type="ECO:0000313" key="2">
    <source>
        <dbReference type="Proteomes" id="UP000562682"/>
    </source>
</evidence>
<gene>
    <name evidence="1" type="ORF">FDENT_949</name>
</gene>
<sequence>MFKEVIFRANDSPKSCRAPVPADFTARRKELHIRQGLSDEELEELIKGLPRWKSTGPDEIPYEAIQLGGGILRNHLLRVFQVCLHMSYHPANFKDAILVMVRKSTKPANMPTSWRPLALLSCLGKLLEKIVASRMQEALKANPHLLPARQFGWRTTSEAL</sequence>
<dbReference type="AlphaFoldDB" id="A0A8H5XJU2"/>
<evidence type="ECO:0008006" key="3">
    <source>
        <dbReference type="Google" id="ProtNLM"/>
    </source>
</evidence>
<dbReference type="Proteomes" id="UP000562682">
    <property type="component" value="Unassembled WGS sequence"/>
</dbReference>
<organism evidence="1 2">
    <name type="scientific">Fusarium denticulatum</name>
    <dbReference type="NCBI Taxonomy" id="48507"/>
    <lineage>
        <taxon>Eukaryota</taxon>
        <taxon>Fungi</taxon>
        <taxon>Dikarya</taxon>
        <taxon>Ascomycota</taxon>
        <taxon>Pezizomycotina</taxon>
        <taxon>Sordariomycetes</taxon>
        <taxon>Hypocreomycetidae</taxon>
        <taxon>Hypocreales</taxon>
        <taxon>Nectriaceae</taxon>
        <taxon>Fusarium</taxon>
        <taxon>Fusarium fujikuroi species complex</taxon>
    </lineage>
</organism>
<dbReference type="EMBL" id="JAAOAK010000018">
    <property type="protein sequence ID" value="KAF5694821.1"/>
    <property type="molecule type" value="Genomic_DNA"/>
</dbReference>
<reference evidence="1 2" key="1">
    <citation type="submission" date="2020-05" db="EMBL/GenBank/DDBJ databases">
        <title>Identification and distribution of gene clusters putatively required for synthesis of sphingolipid metabolism inhibitors in phylogenetically diverse species of the filamentous fungus Fusarium.</title>
        <authorList>
            <person name="Kim H.-S."/>
            <person name="Busman M."/>
            <person name="Brown D.W."/>
            <person name="Divon H."/>
            <person name="Uhlig S."/>
            <person name="Proctor R.H."/>
        </authorList>
    </citation>
    <scope>NUCLEOTIDE SEQUENCE [LARGE SCALE GENOMIC DNA]</scope>
    <source>
        <strain evidence="1 2">NRRL 25311</strain>
    </source>
</reference>
<protein>
    <recommendedName>
        <fullName evidence="3">Reverse transcriptase</fullName>
    </recommendedName>
</protein>
<name>A0A8H5XJU2_9HYPO</name>
<accession>A0A8H5XJU2</accession>
<dbReference type="PANTHER" id="PTHR19446">
    <property type="entry name" value="REVERSE TRANSCRIPTASES"/>
    <property type="match status" value="1"/>
</dbReference>